<reference evidence="3" key="1">
    <citation type="submission" date="2020-02" db="EMBL/GenBank/DDBJ databases">
        <authorList>
            <person name="Meier V. D."/>
        </authorList>
    </citation>
    <scope>NUCLEOTIDE SEQUENCE</scope>
    <source>
        <strain evidence="3">AVDCRST_MAG56</strain>
    </source>
</reference>
<feature type="compositionally biased region" description="Basic residues" evidence="1">
    <location>
        <begin position="218"/>
        <end position="233"/>
    </location>
</feature>
<organism evidence="3">
    <name type="scientific">uncultured Cytophagales bacterium</name>
    <dbReference type="NCBI Taxonomy" id="158755"/>
    <lineage>
        <taxon>Bacteria</taxon>
        <taxon>Pseudomonadati</taxon>
        <taxon>Bacteroidota</taxon>
        <taxon>Sphingobacteriia</taxon>
        <taxon>Sphingobacteriales</taxon>
        <taxon>environmental samples</taxon>
    </lineage>
</organism>
<feature type="region of interest" description="Disordered" evidence="1">
    <location>
        <begin position="218"/>
        <end position="253"/>
    </location>
</feature>
<keyword evidence="2" id="KW-0732">Signal</keyword>
<gene>
    <name evidence="3" type="ORF">AVDCRST_MAG56-2988</name>
</gene>
<proteinExistence type="predicted"/>
<feature type="compositionally biased region" description="Basic and acidic residues" evidence="1">
    <location>
        <begin position="44"/>
        <end position="57"/>
    </location>
</feature>
<dbReference type="EMBL" id="CADCTQ010000255">
    <property type="protein sequence ID" value="CAA9269837.1"/>
    <property type="molecule type" value="Genomic_DNA"/>
</dbReference>
<feature type="chain" id="PRO_5027008872" evidence="2">
    <location>
        <begin position="34"/>
        <end position="253"/>
    </location>
</feature>
<name>A0A6J4J7F2_9SPHI</name>
<dbReference type="AlphaFoldDB" id="A0A6J4J7F2"/>
<protein>
    <submittedName>
        <fullName evidence="3">Uncharacterized protein</fullName>
    </submittedName>
</protein>
<accession>A0A6J4J7F2</accession>
<feature type="compositionally biased region" description="Basic and acidic residues" evidence="1">
    <location>
        <begin position="234"/>
        <end position="253"/>
    </location>
</feature>
<evidence type="ECO:0000256" key="1">
    <source>
        <dbReference type="SAM" id="MobiDB-lite"/>
    </source>
</evidence>
<feature type="region of interest" description="Disordered" evidence="1">
    <location>
        <begin position="44"/>
        <end position="91"/>
    </location>
</feature>
<evidence type="ECO:0000313" key="3">
    <source>
        <dbReference type="EMBL" id="CAA9269837.1"/>
    </source>
</evidence>
<evidence type="ECO:0000256" key="2">
    <source>
        <dbReference type="SAM" id="SignalP"/>
    </source>
</evidence>
<sequence length="253" mass="29221">MLQFYHARINYQCLRAAFWLCLGMLLLAPPLAAQTNKASLVRVKTERETRKKQRETSGFKGQRVKGADPVQKTQKSVTSFKGERVRGGQKKVNVSDMSKAAVYNTPAEAPERSRNKMGAQMLRQSERANGRGGLVYSQYYKQKIAKRKSKKLSSYRGDMRVVDRKKAYRKKNNQISSYKGDILVRKKPKGAFPGSAYKGGYANSSFKKKEKYRKKMLKKIGRSKKQMVPNYKKRKDEKPTYDTRESEIWEKPR</sequence>
<feature type="signal peptide" evidence="2">
    <location>
        <begin position="1"/>
        <end position="33"/>
    </location>
</feature>